<protein>
    <submittedName>
        <fullName evidence="2">Uncharacterized protein</fullName>
    </submittedName>
</protein>
<gene>
    <name evidence="2" type="ORF">BINO364_LOCUS3979</name>
</gene>
<feature type="compositionally biased region" description="Basic and acidic residues" evidence="1">
    <location>
        <begin position="38"/>
        <end position="69"/>
    </location>
</feature>
<evidence type="ECO:0000313" key="3">
    <source>
        <dbReference type="Proteomes" id="UP000838878"/>
    </source>
</evidence>
<accession>A0A8J9UBX1</accession>
<dbReference type="Proteomes" id="UP000838878">
    <property type="component" value="Chromosome 12"/>
</dbReference>
<reference evidence="2" key="1">
    <citation type="submission" date="2021-12" db="EMBL/GenBank/DDBJ databases">
        <authorList>
            <person name="Martin H S."/>
        </authorList>
    </citation>
    <scope>NUCLEOTIDE SEQUENCE</scope>
</reference>
<keyword evidence="3" id="KW-1185">Reference proteome</keyword>
<feature type="region of interest" description="Disordered" evidence="1">
    <location>
        <begin position="18"/>
        <end position="71"/>
    </location>
</feature>
<feature type="non-terminal residue" evidence="2">
    <location>
        <position position="88"/>
    </location>
</feature>
<organism evidence="2 3">
    <name type="scientific">Brenthis ino</name>
    <name type="common">lesser marbled fritillary</name>
    <dbReference type="NCBI Taxonomy" id="405034"/>
    <lineage>
        <taxon>Eukaryota</taxon>
        <taxon>Metazoa</taxon>
        <taxon>Ecdysozoa</taxon>
        <taxon>Arthropoda</taxon>
        <taxon>Hexapoda</taxon>
        <taxon>Insecta</taxon>
        <taxon>Pterygota</taxon>
        <taxon>Neoptera</taxon>
        <taxon>Endopterygota</taxon>
        <taxon>Lepidoptera</taxon>
        <taxon>Glossata</taxon>
        <taxon>Ditrysia</taxon>
        <taxon>Papilionoidea</taxon>
        <taxon>Nymphalidae</taxon>
        <taxon>Heliconiinae</taxon>
        <taxon>Argynnini</taxon>
        <taxon>Brenthis</taxon>
    </lineage>
</organism>
<sequence length="88" mass="10444">MSWEYKRALSAKLKSRFKHREVTGLNNDSKTNKRRNTREKTTATERQRLEKNKSDPVLRANQQEKERQKYLTKKSKGIILPIGEMSPR</sequence>
<dbReference type="EMBL" id="OV170232">
    <property type="protein sequence ID" value="CAH0717367.1"/>
    <property type="molecule type" value="Genomic_DNA"/>
</dbReference>
<dbReference type="AlphaFoldDB" id="A0A8J9UBX1"/>
<evidence type="ECO:0000313" key="2">
    <source>
        <dbReference type="EMBL" id="CAH0717367.1"/>
    </source>
</evidence>
<name>A0A8J9UBX1_9NEOP</name>
<proteinExistence type="predicted"/>
<evidence type="ECO:0000256" key="1">
    <source>
        <dbReference type="SAM" id="MobiDB-lite"/>
    </source>
</evidence>